<dbReference type="InterPro" id="IPR000432">
    <property type="entry name" value="DNA_mismatch_repair_MutS_C"/>
</dbReference>
<dbReference type="AlphaFoldDB" id="A0A3R5UUM7"/>
<evidence type="ECO:0000259" key="6">
    <source>
        <dbReference type="SMART" id="SM00534"/>
    </source>
</evidence>
<protein>
    <submittedName>
        <fullName evidence="7">DNA mismatch repair protein MutS</fullName>
    </submittedName>
</protein>
<dbReference type="InterPro" id="IPR007696">
    <property type="entry name" value="DNA_mismatch_repair_MutS_core"/>
</dbReference>
<keyword evidence="1" id="KW-0547">Nucleotide-binding</keyword>
<dbReference type="NCBIfam" id="TIGR01069">
    <property type="entry name" value="mutS2"/>
    <property type="match status" value="1"/>
</dbReference>
<dbReference type="Proteomes" id="UP000287701">
    <property type="component" value="Chromosome"/>
</dbReference>
<dbReference type="PANTHER" id="PTHR48466">
    <property type="entry name" value="OS10G0509000 PROTEIN-RELATED"/>
    <property type="match status" value="1"/>
</dbReference>
<dbReference type="Gene3D" id="3.40.50.300">
    <property type="entry name" value="P-loop containing nucleotide triphosphate hydrolases"/>
    <property type="match status" value="1"/>
</dbReference>
<evidence type="ECO:0000259" key="5">
    <source>
        <dbReference type="SMART" id="SM00533"/>
    </source>
</evidence>
<dbReference type="InterPro" id="IPR027417">
    <property type="entry name" value="P-loop_NTPase"/>
</dbReference>
<dbReference type="GO" id="GO:0004519">
    <property type="term" value="F:endonuclease activity"/>
    <property type="evidence" value="ECO:0007669"/>
    <property type="project" value="InterPro"/>
</dbReference>
<dbReference type="EMBL" id="CP035107">
    <property type="protein sequence ID" value="QAR30863.1"/>
    <property type="molecule type" value="Genomic_DNA"/>
</dbReference>
<dbReference type="InterPro" id="IPR036187">
    <property type="entry name" value="DNA_mismatch_repair_MutS_sf"/>
</dbReference>
<reference evidence="7 8" key="1">
    <citation type="submission" date="2019-01" db="EMBL/GenBank/DDBJ databases">
        <title>Whole Genome of Ornithobacterium rhinotracheale FARPER-174b.</title>
        <authorList>
            <person name="Tataje-Lavanda L.A."/>
            <person name="Montalvan A."/>
            <person name="Montesinos R."/>
            <person name="Zimic M."/>
            <person name="Fernandez-Sanchez M."/>
            <person name="Fernandez-Diaz M."/>
        </authorList>
    </citation>
    <scope>NUCLEOTIDE SEQUENCE [LARGE SCALE GENOMIC DNA]</scope>
    <source>
        <strain evidence="7 8">FARPER-174b</strain>
    </source>
</reference>
<keyword evidence="2" id="KW-0067">ATP-binding</keyword>
<proteinExistence type="predicted"/>
<feature type="coiled-coil region" evidence="4">
    <location>
        <begin position="628"/>
        <end position="669"/>
    </location>
</feature>
<organism evidence="7 8">
    <name type="scientific">Ornithobacterium rhinotracheale</name>
    <dbReference type="NCBI Taxonomy" id="28251"/>
    <lineage>
        <taxon>Bacteria</taxon>
        <taxon>Pseudomonadati</taxon>
        <taxon>Bacteroidota</taxon>
        <taxon>Flavobacteriia</taxon>
        <taxon>Flavobacteriales</taxon>
        <taxon>Weeksellaceae</taxon>
        <taxon>Ornithobacterium</taxon>
    </lineage>
</organism>
<dbReference type="SUPFAM" id="SSF48334">
    <property type="entry name" value="DNA repair protein MutS, domain III"/>
    <property type="match status" value="1"/>
</dbReference>
<dbReference type="GO" id="GO:0005524">
    <property type="term" value="F:ATP binding"/>
    <property type="evidence" value="ECO:0007669"/>
    <property type="project" value="UniProtKB-KW"/>
</dbReference>
<keyword evidence="3" id="KW-0238">DNA-binding</keyword>
<feature type="coiled-coil region" evidence="4">
    <location>
        <begin position="513"/>
        <end position="564"/>
    </location>
</feature>
<evidence type="ECO:0000313" key="7">
    <source>
        <dbReference type="EMBL" id="QAR30863.1"/>
    </source>
</evidence>
<gene>
    <name evidence="7" type="ORF">EQP59_05705</name>
</gene>
<feature type="domain" description="DNA mismatch repair proteins mutS family" evidence="6">
    <location>
        <begin position="332"/>
        <end position="517"/>
    </location>
</feature>
<dbReference type="PIRSF" id="PIRSF005814">
    <property type="entry name" value="MutS_YshD"/>
    <property type="match status" value="1"/>
</dbReference>
<evidence type="ECO:0000313" key="8">
    <source>
        <dbReference type="Proteomes" id="UP000287701"/>
    </source>
</evidence>
<sequence length="718" mass="83925">MKIPQKTLEDLEFNKVLLEVEKYAKTERVKRVIRKHKPLASHKTILFRLKATNEYLSAMQSSNRFPFSQYDDIREDLDKIEVENYQLSVDIFLAIKSQMLQIQELMKFLEKFKDYYPIFHKTISKLTFQNEVLAHIDTVFDKHGEIKDDASKELLQIRKQLKIVNQQLSDRFKGASRAYSEYLDDIRESVIDGRRVLAVLSTHRKKVPGRMVGSSKTGSIAFIEPESVLRSQRELDELHEDEKNEIRKILRALTATVSVYQDDLIDYQNFLFQLDLIAAQAQYADEINAVLPQINKERKLELKHAYHPLLYAKHRQEKREIIPQSVTFNKENRIMVISGPNAGGKSITLKTIGLLQLMLQSGLLVPVHEKSNFCFFKNIFTDIGDNQSIENQLSTYSYRLKQMHYFLYNSDAETLLLIDEFGTGSDPELGGALAEVFLEEFYQMGAYGVFTTHYTNIKILVEQLPEAENASMLFDEKTLEPMYLLESGQAGSSFTFEVAEKNKIPYRLINKAKKKIERNKVRLDKTILKLQQEKYHVQKTKNALEELKEKSHDKHSQLEETHDRIYAKLVDFQRLYESEQKNIQLGQKLTEMADVYLKNRSRKQLITKFLKLIEIENAKKNPKHFEEKKKEKRIKQKLRRELDKKADRLEETQQKIEEEKKKETQMRIASMKIGDRVRIKGSSSVGSIESIDKKQVVINYGKFRTKINIEEIEKIDGM</sequence>
<evidence type="ECO:0000256" key="4">
    <source>
        <dbReference type="SAM" id="Coils"/>
    </source>
</evidence>
<dbReference type="GO" id="GO:0045910">
    <property type="term" value="P:negative regulation of DNA recombination"/>
    <property type="evidence" value="ECO:0007669"/>
    <property type="project" value="InterPro"/>
</dbReference>
<dbReference type="InterPro" id="IPR005747">
    <property type="entry name" value="MutS2"/>
</dbReference>
<dbReference type="GO" id="GO:0006298">
    <property type="term" value="P:mismatch repair"/>
    <property type="evidence" value="ECO:0007669"/>
    <property type="project" value="InterPro"/>
</dbReference>
<dbReference type="Pfam" id="PF00488">
    <property type="entry name" value="MutS_V"/>
    <property type="match status" value="1"/>
</dbReference>
<dbReference type="PANTHER" id="PTHR48466:SF2">
    <property type="entry name" value="OS10G0509000 PROTEIN"/>
    <property type="match status" value="1"/>
</dbReference>
<dbReference type="GO" id="GO:0016887">
    <property type="term" value="F:ATP hydrolysis activity"/>
    <property type="evidence" value="ECO:0007669"/>
    <property type="project" value="InterPro"/>
</dbReference>
<accession>A0A3R5UUM7</accession>
<dbReference type="InterPro" id="IPR045076">
    <property type="entry name" value="MutS"/>
</dbReference>
<dbReference type="SMART" id="SM00534">
    <property type="entry name" value="MUTSac"/>
    <property type="match status" value="1"/>
</dbReference>
<feature type="domain" description="DNA mismatch repair protein MutS core" evidence="5">
    <location>
        <begin position="12"/>
        <end position="313"/>
    </location>
</feature>
<evidence type="ECO:0000256" key="3">
    <source>
        <dbReference type="ARBA" id="ARBA00023125"/>
    </source>
</evidence>
<dbReference type="RefSeq" id="WP_128501329.1">
    <property type="nucleotide sequence ID" value="NZ_CP035107.1"/>
</dbReference>
<evidence type="ECO:0000256" key="2">
    <source>
        <dbReference type="ARBA" id="ARBA00022840"/>
    </source>
</evidence>
<dbReference type="SMART" id="SM00533">
    <property type="entry name" value="MUTSd"/>
    <property type="match status" value="1"/>
</dbReference>
<name>A0A3R5UUM7_ORNRH</name>
<keyword evidence="4" id="KW-0175">Coiled coil</keyword>
<dbReference type="GO" id="GO:0030983">
    <property type="term" value="F:mismatched DNA binding"/>
    <property type="evidence" value="ECO:0007669"/>
    <property type="project" value="InterPro"/>
</dbReference>
<dbReference type="GO" id="GO:0140664">
    <property type="term" value="F:ATP-dependent DNA damage sensor activity"/>
    <property type="evidence" value="ECO:0007669"/>
    <property type="project" value="InterPro"/>
</dbReference>
<dbReference type="SUPFAM" id="SSF52540">
    <property type="entry name" value="P-loop containing nucleoside triphosphate hydrolases"/>
    <property type="match status" value="1"/>
</dbReference>
<dbReference type="OrthoDB" id="9808166at2"/>
<evidence type="ECO:0000256" key="1">
    <source>
        <dbReference type="ARBA" id="ARBA00022741"/>
    </source>
</evidence>